<dbReference type="EMBL" id="CZKA01000016">
    <property type="protein sequence ID" value="CUR55174.1"/>
    <property type="molecule type" value="Genomic_DNA"/>
</dbReference>
<dbReference type="SUPFAM" id="SSF53335">
    <property type="entry name" value="S-adenosyl-L-methionine-dependent methyltransferases"/>
    <property type="match status" value="1"/>
</dbReference>
<dbReference type="GO" id="GO:0006596">
    <property type="term" value="P:polyamine biosynthetic process"/>
    <property type="evidence" value="ECO:0007669"/>
    <property type="project" value="UniProtKB-KW"/>
</dbReference>
<accession>A0A2P2BZL7</accession>
<evidence type="ECO:0000256" key="1">
    <source>
        <dbReference type="ARBA" id="ARBA00023115"/>
    </source>
</evidence>
<organism evidence="2">
    <name type="scientific">metagenome</name>
    <dbReference type="NCBI Taxonomy" id="256318"/>
    <lineage>
        <taxon>unclassified sequences</taxon>
        <taxon>metagenomes</taxon>
    </lineage>
</organism>
<sequence>MEPGEYVEIARAESERGEVVVRERQGDGPAGLELRVNGIFVMDTVETSSETALAHQALRLVEEPSRVLIGGLGLGFTLDAVLGDPRVEHCTVVEIEDSLVRWMRDGTIPHGPGLLADDRLTLTVADVAIALVEARPESYDLVLLDVDNGPGYLVYDANAALYRVPFLESCRQAVAPGGVLVIWSADEASELFAAMEGVFGNCRARACEVEVQDRHEHHWLYVSRVPSAS</sequence>
<evidence type="ECO:0000313" key="2">
    <source>
        <dbReference type="EMBL" id="CUR55174.1"/>
    </source>
</evidence>
<dbReference type="PANTHER" id="PTHR43317:SF3">
    <property type="entry name" value="BLR2883 PROTEIN"/>
    <property type="match status" value="1"/>
</dbReference>
<dbReference type="InterPro" id="IPR029063">
    <property type="entry name" value="SAM-dependent_MTases_sf"/>
</dbReference>
<dbReference type="AlphaFoldDB" id="A0A2P2BZL7"/>
<keyword evidence="1" id="KW-0620">Polyamine biosynthesis</keyword>
<protein>
    <submittedName>
        <fullName evidence="2">Putative spermidine synthetase</fullName>
    </submittedName>
</protein>
<name>A0A2P2BZL7_9ZZZZ</name>
<dbReference type="PANTHER" id="PTHR43317">
    <property type="entry name" value="THERMOSPERMINE SYNTHASE ACAULIS5"/>
    <property type="match status" value="1"/>
</dbReference>
<proteinExistence type="predicted"/>
<dbReference type="Pfam" id="PF01564">
    <property type="entry name" value="Spermine_synth"/>
    <property type="match status" value="1"/>
</dbReference>
<reference evidence="2" key="1">
    <citation type="submission" date="2015-08" db="EMBL/GenBank/DDBJ databases">
        <authorList>
            <person name="Babu N.S."/>
            <person name="Beckwith C.J."/>
            <person name="Beseler K.G."/>
            <person name="Brison A."/>
            <person name="Carone J.V."/>
            <person name="Caskin T.P."/>
            <person name="Diamond M."/>
            <person name="Durham M.E."/>
            <person name="Foxe J.M."/>
            <person name="Go M."/>
            <person name="Henderson B.A."/>
            <person name="Jones I.B."/>
            <person name="McGettigan J.A."/>
            <person name="Micheletti S.J."/>
            <person name="Nasrallah M.E."/>
            <person name="Ortiz D."/>
            <person name="Piller C.R."/>
            <person name="Privatt S.R."/>
            <person name="Schneider S.L."/>
            <person name="Sharp S."/>
            <person name="Smith T.C."/>
            <person name="Stanton J.D."/>
            <person name="Ullery H.E."/>
            <person name="Wilson R.J."/>
            <person name="Serrano M.G."/>
            <person name="Buck G."/>
            <person name="Lee V."/>
            <person name="Wang Y."/>
            <person name="Carvalho R."/>
            <person name="Voegtly L."/>
            <person name="Shi R."/>
            <person name="Duckworth R."/>
            <person name="Johnson A."/>
            <person name="Loviza R."/>
            <person name="Walstead R."/>
            <person name="Shah Z."/>
            <person name="Kiflezghi M."/>
            <person name="Wade K."/>
            <person name="Ball S.L."/>
            <person name="Bradley K.W."/>
            <person name="Asai D.J."/>
            <person name="Bowman C.A."/>
            <person name="Russell D.A."/>
            <person name="Pope W.H."/>
            <person name="Jacobs-Sera D."/>
            <person name="Hendrix R.W."/>
            <person name="Hatfull G.F."/>
        </authorList>
    </citation>
    <scope>NUCLEOTIDE SEQUENCE</scope>
</reference>
<dbReference type="Gene3D" id="3.40.50.150">
    <property type="entry name" value="Vaccinia Virus protein VP39"/>
    <property type="match status" value="1"/>
</dbReference>
<gene>
    <name evidence="2" type="ORF">NOCA2230094</name>
</gene>